<dbReference type="Proteomes" id="UP000175989">
    <property type="component" value="Unassembled WGS sequence"/>
</dbReference>
<comment type="caution">
    <text evidence="1">The sequence shown here is derived from an EMBL/GenBank/DDBJ whole genome shotgun (WGS) entry which is preliminary data.</text>
</comment>
<protein>
    <recommendedName>
        <fullName evidence="3">DUF1841 domain-containing protein</fullName>
    </recommendedName>
</protein>
<reference evidence="2" key="1">
    <citation type="journal article" date="2016" name="Front. Microbiol.">
        <title>Molecular Keys to the Janthinobacterium and Duganella spp. Interaction with the Plant Pathogen Fusarium graminearum.</title>
        <authorList>
            <person name="Haack F.S."/>
            <person name="Poehlein A."/>
            <person name="Kroger C."/>
            <person name="Voigt C.A."/>
            <person name="Piepenbring M."/>
            <person name="Bode H.B."/>
            <person name="Daniel R."/>
            <person name="Schafer W."/>
            <person name="Streit W.R."/>
        </authorList>
    </citation>
    <scope>NUCLEOTIDE SEQUENCE [LARGE SCALE GENOMIC DNA]</scope>
    <source>
        <strain evidence="2">T54</strain>
    </source>
</reference>
<dbReference type="Pfam" id="PF08897">
    <property type="entry name" value="DUF1841"/>
    <property type="match status" value="1"/>
</dbReference>
<evidence type="ECO:0000313" key="1">
    <source>
        <dbReference type="EMBL" id="OEZ94586.1"/>
    </source>
</evidence>
<dbReference type="RefSeq" id="WP_070251366.1">
    <property type="nucleotide sequence ID" value="NZ_LROM01000131.1"/>
</dbReference>
<dbReference type="EMBL" id="LROM01000131">
    <property type="protein sequence ID" value="OEZ94586.1"/>
    <property type="molecule type" value="Genomic_DNA"/>
</dbReference>
<evidence type="ECO:0000313" key="2">
    <source>
        <dbReference type="Proteomes" id="UP000175989"/>
    </source>
</evidence>
<sequence length="142" mass="16110">MFNPSSDDVRRFFCEVFRKQRANDILTPLEAMASDWVRHHPEYHDVLTDVESALGRNYSVEGAQANPFLHLSMHLSIDEQISIDQPPGIRDAATALTLKLDDAHAAQHEIMECLGEMIWNAQRNGTPPDGAAYVEAIRRRLR</sequence>
<dbReference type="PATRIC" id="fig|762836.4.peg.4668"/>
<accession>A0A1E7WC71</accession>
<keyword evidence="2" id="KW-1185">Reference proteome</keyword>
<dbReference type="AlphaFoldDB" id="A0A1E7WC71"/>
<name>A0A1E7WC71_9BURK</name>
<dbReference type="InterPro" id="IPR014993">
    <property type="entry name" value="DUF1841"/>
</dbReference>
<gene>
    <name evidence="1" type="ORF">DUPY_45390</name>
</gene>
<organism evidence="1 2">
    <name type="scientific">Duganella phyllosphaerae</name>
    <dbReference type="NCBI Taxonomy" id="762836"/>
    <lineage>
        <taxon>Bacteria</taxon>
        <taxon>Pseudomonadati</taxon>
        <taxon>Pseudomonadota</taxon>
        <taxon>Betaproteobacteria</taxon>
        <taxon>Burkholderiales</taxon>
        <taxon>Oxalobacteraceae</taxon>
        <taxon>Telluria group</taxon>
        <taxon>Duganella</taxon>
    </lineage>
</organism>
<dbReference type="OrthoDB" id="9789432at2"/>
<proteinExistence type="predicted"/>
<evidence type="ECO:0008006" key="3">
    <source>
        <dbReference type="Google" id="ProtNLM"/>
    </source>
</evidence>